<organism evidence="2 3">
    <name type="scientific">Homarus americanus</name>
    <name type="common">American lobster</name>
    <dbReference type="NCBI Taxonomy" id="6706"/>
    <lineage>
        <taxon>Eukaryota</taxon>
        <taxon>Metazoa</taxon>
        <taxon>Ecdysozoa</taxon>
        <taxon>Arthropoda</taxon>
        <taxon>Crustacea</taxon>
        <taxon>Multicrustacea</taxon>
        <taxon>Malacostraca</taxon>
        <taxon>Eumalacostraca</taxon>
        <taxon>Eucarida</taxon>
        <taxon>Decapoda</taxon>
        <taxon>Pleocyemata</taxon>
        <taxon>Astacidea</taxon>
        <taxon>Nephropoidea</taxon>
        <taxon>Nephropidae</taxon>
        <taxon>Homarus</taxon>
    </lineage>
</organism>
<feature type="compositionally biased region" description="Basic and acidic residues" evidence="1">
    <location>
        <begin position="368"/>
        <end position="377"/>
    </location>
</feature>
<feature type="compositionally biased region" description="Polar residues" evidence="1">
    <location>
        <begin position="570"/>
        <end position="587"/>
    </location>
</feature>
<feature type="region of interest" description="Disordered" evidence="1">
    <location>
        <begin position="1"/>
        <end position="43"/>
    </location>
</feature>
<feature type="compositionally biased region" description="Low complexity" evidence="1">
    <location>
        <begin position="141"/>
        <end position="162"/>
    </location>
</feature>
<feature type="compositionally biased region" description="Polar residues" evidence="1">
    <location>
        <begin position="97"/>
        <end position="134"/>
    </location>
</feature>
<keyword evidence="3" id="KW-1185">Reference proteome</keyword>
<gene>
    <name evidence="2" type="ORF">Hamer_G016026</name>
</gene>
<feature type="compositionally biased region" description="Low complexity" evidence="1">
    <location>
        <begin position="325"/>
        <end position="336"/>
    </location>
</feature>
<feature type="compositionally biased region" description="Basic and acidic residues" evidence="1">
    <location>
        <begin position="1027"/>
        <end position="1036"/>
    </location>
</feature>
<name>A0A8J5JFS1_HOMAM</name>
<feature type="compositionally biased region" description="Basic and acidic residues" evidence="1">
    <location>
        <begin position="249"/>
        <end position="259"/>
    </location>
</feature>
<feature type="region of interest" description="Disordered" evidence="1">
    <location>
        <begin position="472"/>
        <end position="498"/>
    </location>
</feature>
<feature type="region of interest" description="Disordered" evidence="1">
    <location>
        <begin position="968"/>
        <end position="991"/>
    </location>
</feature>
<feature type="region of interest" description="Disordered" evidence="1">
    <location>
        <begin position="513"/>
        <end position="734"/>
    </location>
</feature>
<feature type="compositionally biased region" description="Polar residues" evidence="1">
    <location>
        <begin position="538"/>
        <end position="562"/>
    </location>
</feature>
<feature type="region of interest" description="Disordered" evidence="1">
    <location>
        <begin position="929"/>
        <end position="950"/>
    </location>
</feature>
<comment type="caution">
    <text evidence="2">The sequence shown here is derived from an EMBL/GenBank/DDBJ whole genome shotgun (WGS) entry which is preliminary data.</text>
</comment>
<feature type="compositionally biased region" description="Polar residues" evidence="1">
    <location>
        <begin position="276"/>
        <end position="296"/>
    </location>
</feature>
<evidence type="ECO:0000313" key="2">
    <source>
        <dbReference type="EMBL" id="KAG7155651.1"/>
    </source>
</evidence>
<feature type="region of interest" description="Disordered" evidence="1">
    <location>
        <begin position="860"/>
        <end position="893"/>
    </location>
</feature>
<feature type="compositionally biased region" description="Low complexity" evidence="1">
    <location>
        <begin position="973"/>
        <end position="987"/>
    </location>
</feature>
<feature type="compositionally biased region" description="Polar residues" evidence="1">
    <location>
        <begin position="669"/>
        <end position="678"/>
    </location>
</feature>
<dbReference type="EMBL" id="JAHLQT010041065">
    <property type="protein sequence ID" value="KAG7155651.1"/>
    <property type="molecule type" value="Genomic_DNA"/>
</dbReference>
<dbReference type="AlphaFoldDB" id="A0A8J5JFS1"/>
<feature type="region of interest" description="Disordered" evidence="1">
    <location>
        <begin position="1027"/>
        <end position="1163"/>
    </location>
</feature>
<accession>A0A8J5JFS1</accession>
<feature type="region of interest" description="Disordered" evidence="1">
    <location>
        <begin position="64"/>
        <end position="419"/>
    </location>
</feature>
<feature type="compositionally biased region" description="Polar residues" evidence="1">
    <location>
        <begin position="517"/>
        <end position="528"/>
    </location>
</feature>
<sequence>MIHGAPTIRQITTYGYHTPSLPSSPRDTPVQVHEPTPQDEDFVMPSSSISAVVGLAMAKKNLLSKQKNAEKESDAEISLPIVLPEEGGDDGPPPGESSVSGATSRPNSGRISASLSNGVRGSRSGATGTPTSGEASKPESAKSGSVGKSAKSQVRSRSNSSDRSSKYEVTSRPSSTDRAAASGGTSRPTSRDRTSRPTLPSRPNSRERPPQSGRRSRPNSRDRATSPSVTSRPNSRERASKTDLSQRPSSRDRASDNTDNKINLETVDEHNEAPARSTTASSTGPAPALSRQSRSVIVSAKRFLKNDTQFPSTSDLSRPTKILRHSAASSRSFSRATGENQDSINSYKKVPKESTAESNKSTETVKGPQKEESKELQKSQQSVAGAATVADNNVKLKDSRSVTERKMLEKLDATEKPKTQPLPEVSVFTVDIPLLIDDGVPRLQTPKLIIPRPVDTDGQVVQELKSLRSAISALDEKDEEDDGASRNGCSSSSGIERSRSLVAITAEENFLYVHGQTPRSGSSLSHNSASEEHPGPQISHSTSSNHSQETQVRTISLATNKSAVKMNEKPGNQSASSKRANADQSIPQDGVVGSTTGVKSSGGKLSVSASGPSDVVVSGGAEENDASDPQKVVPKVKEDAGTNSSAKAKDSEKVLSSVPQHDPEAVVPPSTNVAGPSRSTDRVVGPSTSLRGDVLVEALVESAKSNSGDKTSVPTSPRNSAMPFQTTPRGTSLSAVEVPEGTLSTVSLAVSKNESGVSRPLAVRDHASATTGIFDRLSSTKGSLWQKAQVPLVVKPSSDPYSREPREYEDYMPREAARPLLQRRGSLGKIDVNNSYDDDYYDDDDYDDRSLQNWRSRVRESRGAQTVRVKNQQPRHSILKKTDTRPTQKKEEFRSSLKERIHEDFRDSPPIIIASGLVPKNLESLTSEYQAAHQGEKDEGANSNSVNGYKVSDTAGTAPYGANTTSSYNSYPANGNNRIGNAAGSRNYPTKDRDQFHERYLEPASGTSVTAPLVASQQKQNIGDVFDRLHSNRRSDVPTVASRKPEIKPKPKTIPPKARDPGVTSTIKGPAPEPQRRQQQQQNTSNDVFSRLYQNAPSRKRRDEISEPVRLLEVPGAPSHQLVDSAPPPLQDSIRGSPRGTKDYSSLSIGRQGRSDTHLNMPM</sequence>
<feature type="compositionally biased region" description="Polar residues" evidence="1">
    <location>
        <begin position="9"/>
        <end position="26"/>
    </location>
</feature>
<dbReference type="Proteomes" id="UP000747542">
    <property type="component" value="Unassembled WGS sequence"/>
</dbReference>
<feature type="compositionally biased region" description="Polar residues" evidence="1">
    <location>
        <begin position="306"/>
        <end position="317"/>
    </location>
</feature>
<proteinExistence type="predicted"/>
<feature type="compositionally biased region" description="Low complexity" evidence="1">
    <location>
        <begin position="590"/>
        <end position="611"/>
    </location>
</feature>
<feature type="compositionally biased region" description="Basic and acidic residues" evidence="1">
    <location>
        <begin position="880"/>
        <end position="893"/>
    </location>
</feature>
<feature type="compositionally biased region" description="Basic and acidic residues" evidence="1">
    <location>
        <begin position="394"/>
        <end position="418"/>
    </location>
</feature>
<reference evidence="2" key="1">
    <citation type="journal article" date="2021" name="Sci. Adv.">
        <title>The American lobster genome reveals insights on longevity, neural, and immune adaptations.</title>
        <authorList>
            <person name="Polinski J.M."/>
            <person name="Zimin A.V."/>
            <person name="Clark K.F."/>
            <person name="Kohn A.B."/>
            <person name="Sadowski N."/>
            <person name="Timp W."/>
            <person name="Ptitsyn A."/>
            <person name="Khanna P."/>
            <person name="Romanova D.Y."/>
            <person name="Williams P."/>
            <person name="Greenwood S.J."/>
            <person name="Moroz L.L."/>
            <person name="Walt D.R."/>
            <person name="Bodnar A.G."/>
        </authorList>
    </citation>
    <scope>NUCLEOTIDE SEQUENCE</scope>
    <source>
        <strain evidence="2">GMGI-L3</strain>
    </source>
</reference>
<evidence type="ECO:0000313" key="3">
    <source>
        <dbReference type="Proteomes" id="UP000747542"/>
    </source>
</evidence>
<protein>
    <submittedName>
        <fullName evidence="2">Uncharacterized protein</fullName>
    </submittedName>
</protein>
<feature type="compositionally biased region" description="Polar residues" evidence="1">
    <location>
        <begin position="703"/>
        <end position="734"/>
    </location>
</feature>
<feature type="compositionally biased region" description="Polar residues" evidence="1">
    <location>
        <begin position="167"/>
        <end position="177"/>
    </location>
</feature>
<feature type="compositionally biased region" description="Polar residues" evidence="1">
    <location>
        <begin position="337"/>
        <end position="346"/>
    </location>
</feature>
<feature type="compositionally biased region" description="Polar residues" evidence="1">
    <location>
        <begin position="1083"/>
        <end position="1097"/>
    </location>
</feature>
<evidence type="ECO:0000256" key="1">
    <source>
        <dbReference type="SAM" id="MobiDB-lite"/>
    </source>
</evidence>